<dbReference type="Proteomes" id="UP000199647">
    <property type="component" value="Unassembled WGS sequence"/>
</dbReference>
<dbReference type="AlphaFoldDB" id="A0A1H9DER6"/>
<proteinExistence type="inferred from homology"/>
<evidence type="ECO:0000313" key="6">
    <source>
        <dbReference type="Proteomes" id="UP000199647"/>
    </source>
</evidence>
<dbReference type="InterPro" id="IPR004838">
    <property type="entry name" value="NHTrfase_class1_PyrdxlP-BS"/>
</dbReference>
<evidence type="ECO:0000313" key="5">
    <source>
        <dbReference type="EMBL" id="SEQ11797.1"/>
    </source>
</evidence>
<dbReference type="PANTHER" id="PTHR42885:SF1">
    <property type="entry name" value="THREONINE-PHOSPHATE DECARBOXYLASE"/>
    <property type="match status" value="1"/>
</dbReference>
<dbReference type="InterPro" id="IPR015422">
    <property type="entry name" value="PyrdxlP-dep_Trfase_small"/>
</dbReference>
<keyword evidence="2" id="KW-0663">Pyridoxal phosphate</keyword>
<comment type="similarity">
    <text evidence="3">Belongs to the class-I pyridoxal-phosphate-dependent aminotransferase family.</text>
</comment>
<dbReference type="EMBL" id="FOFG01000002">
    <property type="protein sequence ID" value="SEQ11797.1"/>
    <property type="molecule type" value="Genomic_DNA"/>
</dbReference>
<evidence type="ECO:0000256" key="1">
    <source>
        <dbReference type="ARBA" id="ARBA00001933"/>
    </source>
</evidence>
<dbReference type="SUPFAM" id="SSF53383">
    <property type="entry name" value="PLP-dependent transferases"/>
    <property type="match status" value="1"/>
</dbReference>
<dbReference type="InterPro" id="IPR015424">
    <property type="entry name" value="PyrdxlP-dep_Trfase"/>
</dbReference>
<dbReference type="GO" id="GO:0008483">
    <property type="term" value="F:transaminase activity"/>
    <property type="evidence" value="ECO:0007669"/>
    <property type="project" value="UniProtKB-KW"/>
</dbReference>
<dbReference type="STRING" id="1855383.SAMN05216548_102436"/>
<comment type="cofactor">
    <cofactor evidence="1 3">
        <name>pyridoxal 5'-phosphate</name>
        <dbReference type="ChEBI" id="CHEBI:597326"/>
    </cofactor>
</comment>
<protein>
    <recommendedName>
        <fullName evidence="3">Aminotransferase</fullName>
        <ecNumber evidence="3">2.6.1.-</ecNumber>
    </recommendedName>
</protein>
<evidence type="ECO:0000259" key="4">
    <source>
        <dbReference type="Pfam" id="PF00155"/>
    </source>
</evidence>
<organism evidence="5 6">
    <name type="scientific">Faunimonas pinastri</name>
    <dbReference type="NCBI Taxonomy" id="1855383"/>
    <lineage>
        <taxon>Bacteria</taxon>
        <taxon>Pseudomonadati</taxon>
        <taxon>Pseudomonadota</taxon>
        <taxon>Alphaproteobacteria</taxon>
        <taxon>Hyphomicrobiales</taxon>
        <taxon>Afifellaceae</taxon>
        <taxon>Faunimonas</taxon>
    </lineage>
</organism>
<gene>
    <name evidence="5" type="ORF">SAMN05216548_102436</name>
</gene>
<dbReference type="CDD" id="cd00609">
    <property type="entry name" value="AAT_like"/>
    <property type="match status" value="1"/>
</dbReference>
<dbReference type="InterPro" id="IPR015421">
    <property type="entry name" value="PyrdxlP-dep_Trfase_major"/>
</dbReference>
<keyword evidence="3" id="KW-0808">Transferase</keyword>
<accession>A0A1H9DER6</accession>
<feature type="domain" description="Aminotransferase class I/classII large" evidence="4">
    <location>
        <begin position="128"/>
        <end position="326"/>
    </location>
</feature>
<dbReference type="RefSeq" id="WP_092495580.1">
    <property type="nucleotide sequence ID" value="NZ_FOFG01000002.1"/>
</dbReference>
<name>A0A1H9DER6_9HYPH</name>
<sequence>MRHGGDLGPATEIYGIREDDWLDLSTGINPRPWTIRLSVEELAATLTRLPSAAEQARLLASARQAYGVPDGIAIAAASGTETLIRRIAALAPRAVAAETSYRTYAETFRIAGQSLPFAPSLSLGELPRTHSLLIVNPNNPDGRCAAADRLLDLARKRTDHAILVIDEAYADSEINCSVIPDLRPDDPVLVFRSFGKFYGLPGLRLGFAIGRPDLVARLSDEIGDWPVSGPAIAIATPALLDKSWRQQTRHWLGNQAQALDSILYGAGLSLVGGCRMFRLASSNEARRVHEGLAHQGIWTRVFDERPDVIRLGLPPDDAGLQRLAKALARL</sequence>
<evidence type="ECO:0000256" key="2">
    <source>
        <dbReference type="ARBA" id="ARBA00022898"/>
    </source>
</evidence>
<dbReference type="InterPro" id="IPR004839">
    <property type="entry name" value="Aminotransferase_I/II_large"/>
</dbReference>
<dbReference type="PROSITE" id="PS00105">
    <property type="entry name" value="AA_TRANSFER_CLASS_1"/>
    <property type="match status" value="1"/>
</dbReference>
<dbReference type="OrthoDB" id="9799304at2"/>
<keyword evidence="6" id="KW-1185">Reference proteome</keyword>
<dbReference type="GO" id="GO:0030170">
    <property type="term" value="F:pyridoxal phosphate binding"/>
    <property type="evidence" value="ECO:0007669"/>
    <property type="project" value="InterPro"/>
</dbReference>
<dbReference type="Gene3D" id="3.90.1150.10">
    <property type="entry name" value="Aspartate Aminotransferase, domain 1"/>
    <property type="match status" value="1"/>
</dbReference>
<dbReference type="Gene3D" id="3.40.640.10">
    <property type="entry name" value="Type I PLP-dependent aspartate aminotransferase-like (Major domain)"/>
    <property type="match status" value="1"/>
</dbReference>
<dbReference type="Pfam" id="PF00155">
    <property type="entry name" value="Aminotran_1_2"/>
    <property type="match status" value="1"/>
</dbReference>
<evidence type="ECO:0000256" key="3">
    <source>
        <dbReference type="RuleBase" id="RU000481"/>
    </source>
</evidence>
<reference evidence="5 6" key="1">
    <citation type="submission" date="2016-10" db="EMBL/GenBank/DDBJ databases">
        <authorList>
            <person name="de Groot N.N."/>
        </authorList>
    </citation>
    <scope>NUCLEOTIDE SEQUENCE [LARGE SCALE GENOMIC DNA]</scope>
    <source>
        <strain evidence="5 6">A52C2</strain>
    </source>
</reference>
<dbReference type="EC" id="2.6.1.-" evidence="3"/>
<dbReference type="PANTHER" id="PTHR42885">
    <property type="entry name" value="HISTIDINOL-PHOSPHATE AMINOTRANSFERASE-RELATED"/>
    <property type="match status" value="1"/>
</dbReference>
<keyword evidence="3" id="KW-0032">Aminotransferase</keyword>